<dbReference type="EMBL" id="JRKQ01000003">
    <property type="protein sequence ID" value="KGJ23625.1"/>
    <property type="molecule type" value="Genomic_DNA"/>
</dbReference>
<gene>
    <name evidence="2" type="ORF">IX56_01505</name>
</gene>
<comment type="caution">
    <text evidence="2">The sequence shown here is derived from an EMBL/GenBank/DDBJ whole genome shotgun (WGS) entry which is preliminary data.</text>
</comment>
<evidence type="ECO:0000256" key="1">
    <source>
        <dbReference type="SAM" id="MobiDB-lite"/>
    </source>
</evidence>
<reference evidence="2 3" key="1">
    <citation type="submission" date="2014-09" db="EMBL/GenBank/DDBJ databases">
        <authorList>
            <person name="McGinnis J.M."/>
            <person name="Wolfgang W.J."/>
        </authorList>
    </citation>
    <scope>NUCLEOTIDE SEQUENCE [LARGE SCALE GENOMIC DNA]</scope>
    <source>
        <strain evidence="2 3">5503</strain>
    </source>
</reference>
<dbReference type="Proteomes" id="UP000029858">
    <property type="component" value="Unassembled WGS sequence"/>
</dbReference>
<reference evidence="2 3" key="2">
    <citation type="submission" date="2014-10" db="EMBL/GenBank/DDBJ databases">
        <title>Paracoccus sanguinis sp. nov., isolated from clinical specimens of New York State patients.</title>
        <authorList>
            <person name="Mingle L.A."/>
            <person name="Cole J.A."/>
            <person name="Lapierre P."/>
            <person name="Musser K.A."/>
        </authorList>
    </citation>
    <scope>NUCLEOTIDE SEQUENCE [LARGE SCALE GENOMIC DNA]</scope>
    <source>
        <strain evidence="2 3">5503</strain>
    </source>
</reference>
<feature type="region of interest" description="Disordered" evidence="1">
    <location>
        <begin position="153"/>
        <end position="172"/>
    </location>
</feature>
<dbReference type="RefSeq" id="WP_036706715.1">
    <property type="nucleotide sequence ID" value="NZ_JRKQ01000003.1"/>
</dbReference>
<accession>A0A099GLB0</accession>
<evidence type="ECO:0000313" key="3">
    <source>
        <dbReference type="Proteomes" id="UP000029858"/>
    </source>
</evidence>
<dbReference type="GeneID" id="78898660"/>
<protein>
    <submittedName>
        <fullName evidence="2">Uncharacterized protein</fullName>
    </submittedName>
</protein>
<name>A0A099GLB0_9RHOB</name>
<sequence length="172" mass="18694">MAMPFPSADVPAGPQLANTPGLDDLDRLAIGDIAALPPEMLLTLQEAALAETARVKRLRDRLEAGIGQRYGAASESERVAQGKTSGTVRIEDAGVVVIADLPKKVTWDQDRLAAMAARIADSGDDPTEYLEIAYRVPERRFSAWPEAMREGFASARSESTGKPVFRLETRDR</sequence>
<proteinExistence type="predicted"/>
<evidence type="ECO:0000313" key="2">
    <source>
        <dbReference type="EMBL" id="KGJ23625.1"/>
    </source>
</evidence>
<organism evidence="2 3">
    <name type="scientific">Paracoccus sanguinis</name>
    <dbReference type="NCBI Taxonomy" id="1545044"/>
    <lineage>
        <taxon>Bacteria</taxon>
        <taxon>Pseudomonadati</taxon>
        <taxon>Pseudomonadota</taxon>
        <taxon>Alphaproteobacteria</taxon>
        <taxon>Rhodobacterales</taxon>
        <taxon>Paracoccaceae</taxon>
        <taxon>Paracoccus</taxon>
    </lineage>
</organism>
<dbReference type="AlphaFoldDB" id="A0A099GLB0"/>